<evidence type="ECO:0000256" key="15">
    <source>
        <dbReference type="PIRSR" id="PIRSR603373-2"/>
    </source>
</evidence>
<dbReference type="PRINTS" id="PR00326">
    <property type="entry name" value="GTP1OBG"/>
</dbReference>
<gene>
    <name evidence="18" type="ORF">X474_06220</name>
</gene>
<dbReference type="GO" id="GO:0046872">
    <property type="term" value="F:metal ion binding"/>
    <property type="evidence" value="ECO:0007669"/>
    <property type="project" value="UniProtKB-KW"/>
</dbReference>
<dbReference type="Pfam" id="PF17910">
    <property type="entry name" value="FeoB_Cyto"/>
    <property type="match status" value="1"/>
</dbReference>
<dbReference type="InterPro" id="IPR011640">
    <property type="entry name" value="Fe2_transport_prot_B_C"/>
</dbReference>
<dbReference type="AlphaFoldDB" id="A0A0D2HWI1"/>
<keyword evidence="11 14" id="KW-0342">GTP-binding</keyword>
<feature type="binding site" evidence="15">
    <location>
        <position position="24"/>
    </location>
    <ligand>
        <name>Mg(2+)</name>
        <dbReference type="ChEBI" id="CHEBI:18420"/>
        <label>2</label>
    </ligand>
</feature>
<feature type="binding site" evidence="14">
    <location>
        <begin position="37"/>
        <end position="41"/>
    </location>
    <ligand>
        <name>GTP</name>
        <dbReference type="ChEBI" id="CHEBI:37565"/>
        <label>1</label>
    </ligand>
</feature>
<dbReference type="Pfam" id="PF07670">
    <property type="entry name" value="Gate"/>
    <property type="match status" value="2"/>
</dbReference>
<feature type="binding site" evidence="14">
    <location>
        <begin position="58"/>
        <end position="61"/>
    </location>
    <ligand>
        <name>GTP</name>
        <dbReference type="ChEBI" id="CHEBI:37565"/>
        <label>1</label>
    </ligand>
</feature>
<feature type="transmembrane region" description="Helical" evidence="16">
    <location>
        <begin position="320"/>
        <end position="338"/>
    </location>
</feature>
<keyword evidence="7 14" id="KW-0547">Nucleotide-binding</keyword>
<dbReference type="PATRIC" id="fig|1429043.3.peg.1323"/>
<dbReference type="PANTHER" id="PTHR43185">
    <property type="entry name" value="FERROUS IRON TRANSPORT PROTEIN B"/>
    <property type="match status" value="1"/>
</dbReference>
<dbReference type="GO" id="GO:0005886">
    <property type="term" value="C:plasma membrane"/>
    <property type="evidence" value="ECO:0007669"/>
    <property type="project" value="UniProtKB-SubCell"/>
</dbReference>
<proteinExistence type="inferred from homology"/>
<organism evidence="18 19">
    <name type="scientific">Dethiosulfatarculus sandiegensis</name>
    <dbReference type="NCBI Taxonomy" id="1429043"/>
    <lineage>
        <taxon>Bacteria</taxon>
        <taxon>Pseudomonadati</taxon>
        <taxon>Thermodesulfobacteriota</taxon>
        <taxon>Desulfarculia</taxon>
        <taxon>Desulfarculales</taxon>
        <taxon>Desulfarculaceae</taxon>
        <taxon>Dethiosulfatarculus</taxon>
    </lineage>
</organism>
<dbReference type="OrthoDB" id="9809127at2"/>
<keyword evidence="2 16" id="KW-0813">Transport</keyword>
<feature type="transmembrane region" description="Helical" evidence="16">
    <location>
        <begin position="289"/>
        <end position="308"/>
    </location>
</feature>
<feature type="transmembrane region" description="Helical" evidence="16">
    <location>
        <begin position="350"/>
        <end position="374"/>
    </location>
</feature>
<sequence>MSEHGLTFALAGNPNSGKTSLFNAITGARQHVGNFPGVTVESKEGTVKVEQDTVRVVDLPGSYSLTAYTLEEVVARNYLIDHRPDVVIDVVDASNLERNLYLTIQLLELGAPVVIALNMFDAAEKNGMRINVEELSRLLGVPIVPTVARTGQGVEDLLRAARDRGLDKSQWIARRFEYGSDVEKAIKGIQESLGGLARSWLPLTPRWVAMKCLEDDEEVIKKLKTLGDGVQKVLQVTAKAQDKIRKLMDDEAENVIADFRYGHINGIFRSTVRQRKRPRLDMSDKVDRVLTNSFVGPAFMLAVLYLTYQMVFHLSGAPVSWLEALFGYLGDGVSWLVPEGLLRSLLVSGIIDGVGGVMSFVPLILFMFLAIALMEDSGYLARVAYMLDRVLRMFGLHGNSVIAFIVGGGISGGCAVPGVMATRTLKDPKARLATILTVPFMVCGAKLPVFTMLTAAFFAKHQAEMMFGLTIIGWIFALGAAKILRMTILKGEQAPFVMEMPPYRLPTLRSLVLHTWERTWQYLRKAGTVILGISIVMWALMTFPGLPADQVAGFENKIAKAGTQEEAAQLKADLAEARLAWSLAGRMGQGLAHLTSPLGFDWKTDVALVGGFAAKEVIISTMGTAYSMGAVDAEESQGLSAMLAASPKWSPLKAFALMIFILLYAPCLVTVAVTKRETGSWGWAVFSTTYSTILAYLAALLAYQGGLMLGLG</sequence>
<dbReference type="InParanoid" id="A0A0D2HWI1"/>
<dbReference type="SUPFAM" id="SSF52540">
    <property type="entry name" value="P-loop containing nucleoside triphosphate hydrolases"/>
    <property type="match status" value="1"/>
</dbReference>
<evidence type="ECO:0000256" key="16">
    <source>
        <dbReference type="RuleBase" id="RU362098"/>
    </source>
</evidence>
<evidence type="ECO:0000313" key="18">
    <source>
        <dbReference type="EMBL" id="KIX14733.1"/>
    </source>
</evidence>
<dbReference type="CDD" id="cd01879">
    <property type="entry name" value="FeoB"/>
    <property type="match status" value="1"/>
</dbReference>
<name>A0A0D2HWI1_9BACT</name>
<feature type="binding site" evidence="15">
    <location>
        <position position="23"/>
    </location>
    <ligand>
        <name>Mg(2+)</name>
        <dbReference type="ChEBI" id="CHEBI:18420"/>
        <label>2</label>
    </ligand>
</feature>
<feature type="transmembrane region" description="Helical" evidence="16">
    <location>
        <begin position="681"/>
        <end position="703"/>
    </location>
</feature>
<dbReference type="Proteomes" id="UP000032233">
    <property type="component" value="Unassembled WGS sequence"/>
</dbReference>
<dbReference type="Gene3D" id="1.10.287.1770">
    <property type="match status" value="1"/>
</dbReference>
<keyword evidence="4 16" id="KW-0410">Iron transport</keyword>
<evidence type="ECO:0000256" key="6">
    <source>
        <dbReference type="ARBA" id="ARBA00022692"/>
    </source>
</evidence>
<keyword evidence="10" id="KW-0406">Ion transport</keyword>
<feature type="domain" description="FeoB-type G" evidence="17">
    <location>
        <begin position="5"/>
        <end position="167"/>
    </location>
</feature>
<dbReference type="InterPro" id="IPR003373">
    <property type="entry name" value="Fe2_transport_prot-B"/>
</dbReference>
<evidence type="ECO:0000256" key="10">
    <source>
        <dbReference type="ARBA" id="ARBA00023065"/>
    </source>
</evidence>
<dbReference type="InterPro" id="IPR006073">
    <property type="entry name" value="GTP-bd"/>
</dbReference>
<keyword evidence="5" id="KW-0997">Cell inner membrane</keyword>
<comment type="caution">
    <text evidence="18">The sequence shown here is derived from an EMBL/GenBank/DDBJ whole genome shotgun (WGS) entry which is preliminary data.</text>
</comment>
<dbReference type="Pfam" id="PF07664">
    <property type="entry name" value="FeoB_C"/>
    <property type="match status" value="1"/>
</dbReference>
<dbReference type="PROSITE" id="PS51711">
    <property type="entry name" value="G_FEOB"/>
    <property type="match status" value="1"/>
</dbReference>
<evidence type="ECO:0000256" key="1">
    <source>
        <dbReference type="ARBA" id="ARBA00004429"/>
    </source>
</evidence>
<feature type="binding site" evidence="15">
    <location>
        <position position="26"/>
    </location>
    <ligand>
        <name>Mg(2+)</name>
        <dbReference type="ChEBI" id="CHEBI:18420"/>
        <label>2</label>
    </ligand>
</feature>
<comment type="function">
    <text evidence="16">Probable transporter of a GTP-driven Fe(2+) uptake system.</text>
</comment>
<dbReference type="Gene3D" id="3.40.50.300">
    <property type="entry name" value="P-loop containing nucleotide triphosphate hydrolases"/>
    <property type="match status" value="1"/>
</dbReference>
<evidence type="ECO:0000256" key="8">
    <source>
        <dbReference type="ARBA" id="ARBA00022989"/>
    </source>
</evidence>
<evidence type="ECO:0000256" key="4">
    <source>
        <dbReference type="ARBA" id="ARBA00022496"/>
    </source>
</evidence>
<feature type="binding site" evidence="15">
    <location>
        <position position="27"/>
    </location>
    <ligand>
        <name>Mg(2+)</name>
        <dbReference type="ChEBI" id="CHEBI:18420"/>
        <label>2</label>
    </ligand>
</feature>
<dbReference type="GO" id="GO:0015093">
    <property type="term" value="F:ferrous iron transmembrane transporter activity"/>
    <property type="evidence" value="ECO:0007669"/>
    <property type="project" value="UniProtKB-UniRule"/>
</dbReference>
<feature type="transmembrane region" description="Helical" evidence="16">
    <location>
        <begin position="526"/>
        <end position="546"/>
    </location>
</feature>
<reference evidence="18 19" key="1">
    <citation type="submission" date="2013-11" db="EMBL/GenBank/DDBJ databases">
        <title>Metagenomic analysis of a methanogenic consortium involved in long chain n-alkane degradation.</title>
        <authorList>
            <person name="Davidova I.A."/>
            <person name="Callaghan A.V."/>
            <person name="Wawrik B."/>
            <person name="Pruitt S."/>
            <person name="Marks C."/>
            <person name="Duncan K.E."/>
            <person name="Suflita J.M."/>
        </authorList>
    </citation>
    <scope>NUCLEOTIDE SEQUENCE [LARGE SCALE GENOMIC DNA]</scope>
    <source>
        <strain evidence="18 19">SPR</strain>
    </source>
</reference>
<keyword evidence="8 16" id="KW-1133">Transmembrane helix</keyword>
<keyword evidence="12 16" id="KW-0472">Membrane</keyword>
<dbReference type="PANTHER" id="PTHR43185:SF1">
    <property type="entry name" value="FE(2+) TRANSPORTER FEOB"/>
    <property type="match status" value="1"/>
</dbReference>
<comment type="subcellular location">
    <subcellularLocation>
        <location evidence="1 16">Cell inner membrane</location>
        <topology evidence="1 16">Multi-pass membrane protein</topology>
    </subcellularLocation>
</comment>
<keyword evidence="15" id="KW-0479">Metal-binding</keyword>
<dbReference type="NCBIfam" id="TIGR00437">
    <property type="entry name" value="feoB"/>
    <property type="match status" value="1"/>
</dbReference>
<dbReference type="InterPro" id="IPR030389">
    <property type="entry name" value="G_FEOB_dom"/>
</dbReference>
<evidence type="ECO:0000256" key="7">
    <source>
        <dbReference type="ARBA" id="ARBA00022741"/>
    </source>
</evidence>
<evidence type="ECO:0000256" key="3">
    <source>
        <dbReference type="ARBA" id="ARBA00022475"/>
    </source>
</evidence>
<feature type="transmembrane region" description="Helical" evidence="16">
    <location>
        <begin position="654"/>
        <end position="674"/>
    </location>
</feature>
<dbReference type="Pfam" id="PF02421">
    <property type="entry name" value="FeoB_N"/>
    <property type="match status" value="1"/>
</dbReference>
<dbReference type="STRING" id="1429043.X474_06220"/>
<dbReference type="EMBL" id="AZAC01000008">
    <property type="protein sequence ID" value="KIX14733.1"/>
    <property type="molecule type" value="Genomic_DNA"/>
</dbReference>
<accession>A0A0D2HWI1</accession>
<keyword evidence="6 16" id="KW-0812">Transmembrane</keyword>
<keyword evidence="15" id="KW-0460">Magnesium</keyword>
<keyword evidence="3" id="KW-1003">Cell membrane</keyword>
<dbReference type="GO" id="GO:0005525">
    <property type="term" value="F:GTP binding"/>
    <property type="evidence" value="ECO:0007669"/>
    <property type="project" value="UniProtKB-KW"/>
</dbReference>
<dbReference type="InterPro" id="IPR050860">
    <property type="entry name" value="FeoB_GTPase"/>
</dbReference>
<evidence type="ECO:0000256" key="5">
    <source>
        <dbReference type="ARBA" id="ARBA00022519"/>
    </source>
</evidence>
<keyword evidence="19" id="KW-1185">Reference proteome</keyword>
<feature type="transmembrane region" description="Helical" evidence="16">
    <location>
        <begin position="432"/>
        <end position="459"/>
    </location>
</feature>
<feature type="transmembrane region" description="Helical" evidence="16">
    <location>
        <begin position="465"/>
        <end position="484"/>
    </location>
</feature>
<dbReference type="FunCoup" id="A0A0D2HWI1">
    <property type="interactions" value="190"/>
</dbReference>
<dbReference type="InterPro" id="IPR011642">
    <property type="entry name" value="Gate_dom"/>
</dbReference>
<evidence type="ECO:0000256" key="11">
    <source>
        <dbReference type="ARBA" id="ARBA00023134"/>
    </source>
</evidence>
<protein>
    <recommendedName>
        <fullName evidence="13 16">Ferrous iron transport protein B</fullName>
    </recommendedName>
</protein>
<evidence type="ECO:0000256" key="14">
    <source>
        <dbReference type="PIRSR" id="PIRSR603373-1"/>
    </source>
</evidence>
<dbReference type="RefSeq" id="WP_044347384.1">
    <property type="nucleotide sequence ID" value="NZ_AZAC01000008.1"/>
</dbReference>
<evidence type="ECO:0000256" key="2">
    <source>
        <dbReference type="ARBA" id="ARBA00022448"/>
    </source>
</evidence>
<evidence type="ECO:0000313" key="19">
    <source>
        <dbReference type="Proteomes" id="UP000032233"/>
    </source>
</evidence>
<evidence type="ECO:0000256" key="13">
    <source>
        <dbReference type="NCBIfam" id="TIGR00437"/>
    </source>
</evidence>
<dbReference type="InterPro" id="IPR027417">
    <property type="entry name" value="P-loop_NTPase"/>
</dbReference>
<keyword evidence="9 16" id="KW-0408">Iron</keyword>
<feature type="binding site" evidence="14">
    <location>
        <begin position="118"/>
        <end position="121"/>
    </location>
    <ligand>
        <name>GTP</name>
        <dbReference type="ChEBI" id="CHEBI:37565"/>
        <label>1</label>
    </ligand>
</feature>
<feature type="binding site" evidence="14">
    <location>
        <begin position="12"/>
        <end position="19"/>
    </location>
    <ligand>
        <name>GTP</name>
        <dbReference type="ChEBI" id="CHEBI:37565"/>
        <label>1</label>
    </ligand>
</feature>
<evidence type="ECO:0000256" key="9">
    <source>
        <dbReference type="ARBA" id="ARBA00023004"/>
    </source>
</evidence>
<dbReference type="FunFam" id="3.40.50.300:FF:000426">
    <property type="entry name" value="Ferrous iron transport protein B"/>
    <property type="match status" value="1"/>
</dbReference>
<feature type="transmembrane region" description="Helical" evidence="16">
    <location>
        <begin position="394"/>
        <end position="420"/>
    </location>
</feature>
<dbReference type="InterPro" id="IPR041069">
    <property type="entry name" value="FeoB_Cyto"/>
</dbReference>
<comment type="similarity">
    <text evidence="16">Belongs to the TRAFAC class TrmE-Era-EngA-EngB-Septin-like GTPase superfamily. FeoB GTPase (TC 9.A.8) family.</text>
</comment>
<evidence type="ECO:0000256" key="12">
    <source>
        <dbReference type="ARBA" id="ARBA00023136"/>
    </source>
</evidence>
<evidence type="ECO:0000259" key="17">
    <source>
        <dbReference type="PROSITE" id="PS51711"/>
    </source>
</evidence>